<dbReference type="EMBL" id="QDKH01000028">
    <property type="protein sequence ID" value="PWC11525.1"/>
    <property type="molecule type" value="Genomic_DNA"/>
</dbReference>
<keyword evidence="2" id="KW-1185">Reference proteome</keyword>
<dbReference type="InterPro" id="IPR021333">
    <property type="entry name" value="DUF2946"/>
</dbReference>
<dbReference type="AlphaFoldDB" id="A0A2U1TQ53"/>
<name>A0A2U1TQ53_9GAMM</name>
<dbReference type="RefSeq" id="WP_136168040.1">
    <property type="nucleotide sequence ID" value="NZ_KZ819091.1"/>
</dbReference>
<dbReference type="Pfam" id="PF11162">
    <property type="entry name" value="DUF2946"/>
    <property type="match status" value="1"/>
</dbReference>
<gene>
    <name evidence="1" type="ORF">DDT56_19415</name>
</gene>
<comment type="caution">
    <text evidence="1">The sequence shown here is derived from an EMBL/GenBank/DDBJ whole genome shotgun (WGS) entry which is preliminary data.</text>
</comment>
<evidence type="ECO:0000313" key="1">
    <source>
        <dbReference type="EMBL" id="PWC11525.1"/>
    </source>
</evidence>
<accession>A0A2U1TQ53</accession>
<protein>
    <submittedName>
        <fullName evidence="1">DUF2946 domain-containing protein</fullName>
    </submittedName>
</protein>
<sequence>MLLSLLRRRRFPAWLAIFATLTIFIAPVISQMLAHHDRDIGQTLSIATAFAEHHHAGHQISGARHGQTPPSSHPQPASMMDHAACGYCVLFSYAPALADVDGIVLALTPNLSRTRAIAFYSRIIPLTRFVSPAPRAPPY</sequence>
<proteinExistence type="predicted"/>
<organism evidence="1 2">
    <name type="scientific">Brenneria corticis</name>
    <dbReference type="NCBI Taxonomy" id="2173106"/>
    <lineage>
        <taxon>Bacteria</taxon>
        <taxon>Pseudomonadati</taxon>
        <taxon>Pseudomonadota</taxon>
        <taxon>Gammaproteobacteria</taxon>
        <taxon>Enterobacterales</taxon>
        <taxon>Pectobacteriaceae</taxon>
        <taxon>Brenneria</taxon>
    </lineage>
</organism>
<evidence type="ECO:0000313" key="2">
    <source>
        <dbReference type="Proteomes" id="UP000296159"/>
    </source>
</evidence>
<reference evidence="1 2" key="1">
    <citation type="submission" date="2018-04" db="EMBL/GenBank/DDBJ databases">
        <title>Brenneria corticis sp.nov.</title>
        <authorList>
            <person name="Li Y."/>
        </authorList>
    </citation>
    <scope>NUCLEOTIDE SEQUENCE [LARGE SCALE GENOMIC DNA]</scope>
    <source>
        <strain evidence="1 2">CFCC 11842</strain>
    </source>
</reference>
<dbReference type="Proteomes" id="UP000296159">
    <property type="component" value="Unassembled WGS sequence"/>
</dbReference>